<evidence type="ECO:0000256" key="3">
    <source>
        <dbReference type="ARBA" id="ARBA00022695"/>
    </source>
</evidence>
<dbReference type="Pfam" id="PF00078">
    <property type="entry name" value="RVT_1"/>
    <property type="match status" value="1"/>
</dbReference>
<feature type="compositionally biased region" description="Basic and acidic residues" evidence="9">
    <location>
        <begin position="242"/>
        <end position="254"/>
    </location>
</feature>
<dbReference type="InterPro" id="IPR000477">
    <property type="entry name" value="RT_dom"/>
</dbReference>
<feature type="compositionally biased region" description="Polar residues" evidence="9">
    <location>
        <begin position="697"/>
        <end position="711"/>
    </location>
</feature>
<feature type="region of interest" description="Disordered" evidence="9">
    <location>
        <begin position="242"/>
        <end position="290"/>
    </location>
</feature>
<dbReference type="GO" id="GO:0015074">
    <property type="term" value="P:DNA integration"/>
    <property type="evidence" value="ECO:0007669"/>
    <property type="project" value="InterPro"/>
</dbReference>
<dbReference type="EMBL" id="BKCJ010010424">
    <property type="protein sequence ID" value="GEU91528.1"/>
    <property type="molecule type" value="Genomic_DNA"/>
</dbReference>
<keyword evidence="5" id="KW-0255">Endonuclease</keyword>
<feature type="compositionally biased region" description="Low complexity" evidence="9">
    <location>
        <begin position="360"/>
        <end position="371"/>
    </location>
</feature>
<dbReference type="Pfam" id="PF17917">
    <property type="entry name" value="RT_RNaseH"/>
    <property type="match status" value="1"/>
</dbReference>
<dbReference type="Gene3D" id="3.30.70.270">
    <property type="match status" value="1"/>
</dbReference>
<feature type="region of interest" description="Disordered" evidence="9">
    <location>
        <begin position="1310"/>
        <end position="1348"/>
    </location>
</feature>
<name>A0A6L2NZ36_TANCI</name>
<dbReference type="CDD" id="cd00303">
    <property type="entry name" value="retropepsin_like"/>
    <property type="match status" value="1"/>
</dbReference>
<keyword evidence="8" id="KW-0233">DNA recombination</keyword>
<dbReference type="InterPro" id="IPR005162">
    <property type="entry name" value="Retrotrans_gag_dom"/>
</dbReference>
<keyword evidence="2" id="KW-0808">Transferase</keyword>
<evidence type="ECO:0000256" key="8">
    <source>
        <dbReference type="ARBA" id="ARBA00023172"/>
    </source>
</evidence>
<evidence type="ECO:0000313" key="11">
    <source>
        <dbReference type="EMBL" id="GEU91528.1"/>
    </source>
</evidence>
<organism evidence="11">
    <name type="scientific">Tanacetum cinerariifolium</name>
    <name type="common">Dalmatian daisy</name>
    <name type="synonym">Chrysanthemum cinerariifolium</name>
    <dbReference type="NCBI Taxonomy" id="118510"/>
    <lineage>
        <taxon>Eukaryota</taxon>
        <taxon>Viridiplantae</taxon>
        <taxon>Streptophyta</taxon>
        <taxon>Embryophyta</taxon>
        <taxon>Tracheophyta</taxon>
        <taxon>Spermatophyta</taxon>
        <taxon>Magnoliopsida</taxon>
        <taxon>eudicotyledons</taxon>
        <taxon>Gunneridae</taxon>
        <taxon>Pentapetalae</taxon>
        <taxon>asterids</taxon>
        <taxon>campanulids</taxon>
        <taxon>Asterales</taxon>
        <taxon>Asteraceae</taxon>
        <taxon>Asteroideae</taxon>
        <taxon>Anthemideae</taxon>
        <taxon>Anthemidinae</taxon>
        <taxon>Tanacetum</taxon>
    </lineage>
</organism>
<proteinExistence type="predicted"/>
<keyword evidence="7" id="KW-0695">RNA-directed DNA polymerase</keyword>
<dbReference type="Gene3D" id="3.30.420.10">
    <property type="entry name" value="Ribonuclease H-like superfamily/Ribonuclease H"/>
    <property type="match status" value="2"/>
</dbReference>
<dbReference type="CDD" id="cd09279">
    <property type="entry name" value="RNase_HI_like"/>
    <property type="match status" value="1"/>
</dbReference>
<dbReference type="InterPro" id="IPR021109">
    <property type="entry name" value="Peptidase_aspartic_dom_sf"/>
</dbReference>
<dbReference type="GO" id="GO:0006310">
    <property type="term" value="P:DNA recombination"/>
    <property type="evidence" value="ECO:0007669"/>
    <property type="project" value="UniProtKB-KW"/>
</dbReference>
<dbReference type="Gene3D" id="1.10.340.70">
    <property type="match status" value="1"/>
</dbReference>
<gene>
    <name evidence="11" type="ORF">Tci_063506</name>
</gene>
<evidence type="ECO:0000256" key="5">
    <source>
        <dbReference type="ARBA" id="ARBA00022759"/>
    </source>
</evidence>
<dbReference type="GO" id="GO:0003964">
    <property type="term" value="F:RNA-directed DNA polymerase activity"/>
    <property type="evidence" value="ECO:0007669"/>
    <property type="project" value="UniProtKB-KW"/>
</dbReference>
<dbReference type="InterPro" id="IPR002156">
    <property type="entry name" value="RNaseH_domain"/>
</dbReference>
<dbReference type="InterPro" id="IPR036397">
    <property type="entry name" value="RNaseH_sf"/>
</dbReference>
<feature type="compositionally biased region" description="Basic and acidic residues" evidence="9">
    <location>
        <begin position="113"/>
        <end position="135"/>
    </location>
</feature>
<evidence type="ECO:0000256" key="7">
    <source>
        <dbReference type="ARBA" id="ARBA00022918"/>
    </source>
</evidence>
<dbReference type="EC" id="2.7.7.49" evidence="1"/>
<reference evidence="11" key="1">
    <citation type="journal article" date="2019" name="Sci. Rep.">
        <title>Draft genome of Tanacetum cinerariifolium, the natural source of mosquito coil.</title>
        <authorList>
            <person name="Yamashiro T."/>
            <person name="Shiraishi A."/>
            <person name="Satake H."/>
            <person name="Nakayama K."/>
        </authorList>
    </citation>
    <scope>NUCLEOTIDE SEQUENCE</scope>
</reference>
<keyword evidence="6" id="KW-0378">Hydrolase</keyword>
<dbReference type="Gene3D" id="2.40.70.10">
    <property type="entry name" value="Acid Proteases"/>
    <property type="match status" value="1"/>
</dbReference>
<dbReference type="Pfam" id="PF03732">
    <property type="entry name" value="Retrotrans_gag"/>
    <property type="match status" value="1"/>
</dbReference>
<evidence type="ECO:0000256" key="2">
    <source>
        <dbReference type="ARBA" id="ARBA00022679"/>
    </source>
</evidence>
<dbReference type="Pfam" id="PF13456">
    <property type="entry name" value="RVT_3"/>
    <property type="match status" value="1"/>
</dbReference>
<feature type="domain" description="Integrase catalytic" evidence="10">
    <location>
        <begin position="1681"/>
        <end position="1783"/>
    </location>
</feature>
<evidence type="ECO:0000256" key="4">
    <source>
        <dbReference type="ARBA" id="ARBA00022722"/>
    </source>
</evidence>
<dbReference type="PROSITE" id="PS50994">
    <property type="entry name" value="INTEGRASE"/>
    <property type="match status" value="1"/>
</dbReference>
<dbReference type="GO" id="GO:0004523">
    <property type="term" value="F:RNA-DNA hybrid ribonuclease activity"/>
    <property type="evidence" value="ECO:0007669"/>
    <property type="project" value="InterPro"/>
</dbReference>
<feature type="region of interest" description="Disordered" evidence="9">
    <location>
        <begin position="113"/>
        <end position="159"/>
    </location>
</feature>
<dbReference type="InterPro" id="IPR041373">
    <property type="entry name" value="RT_RNaseH"/>
</dbReference>
<dbReference type="Pfam" id="PF17921">
    <property type="entry name" value="Integrase_H2C2"/>
    <property type="match status" value="1"/>
</dbReference>
<sequence length="1783" mass="200416">MEDASDEPLIIEAVMEGYLVRRVYVDQGASMEVMFENCFENLSPARRSRLRDTQMDLVGFAGGVYHLWKDMSKIPLSSFLDNTLHGEVPYPEEGCNLGHSASHHLRVSKIREEANGRPGDQLEYHPREGSTRKGGFDGTNISEPGVPGSTGNNRGKPVRTMQESTQNIAKENFSILDRENLEAYVDDMVIKSNDEKVLIEDIVETFDNLRRINMKLNPKKCSFGVEEEKFIGYMVMVKEKQENDKIETKPDKNGKRGKSRQCRSTVTVKKAEKEKKIQTKGTKNGNPNSCIMIKKTTRTEFAIKPKKNNKGVFLQDSSLGNDPGKLFAAPDSLIRGVKGRSQILAPLSGRSSSRLTRDQTSNPTSSTNTTPKGRNRRSSKQTVENSNLEEHLPPIVTMADNCTMAEMLRTPTEGCAEAIVVPPILAEQFELKHSLINMMTSDQFFRLEKDNPHDHIRAARRWLEKEPSRSITTWEDLVSKFINEFFPPSRTISLRNEILNFEQKFNESFHEAWDRYKDLLRACPHHGFIEFHQLNTFYNALNPTDQDSLNATEGGNLLERSTQDVLTIIKNKSKVRNSRSKLIASQVKACDINSNSEIAKLTHAVNQQTSAMTTVITAMLKQFQATPPPAPVKAVEETCVTCGGAHPYYQCLAAGGNTFPKFRDNIQGYVSAAMVNYNQGNPSYRPQGVANQMRPPASTSGSGSLPSNTIANPKGELKAITTRSGLVTDGPTVPTPSKSITPEVGERVEETYTDPDLSEYTIKVPPPPQLHLNITLAEALVLMPKYQKMLKALLSNKEKLQELANTPLNENCSAAILKKLPKKLRDPGKFLIPCGFSELKCKALADLGVSVNLMPLSIWKELGLPELIPTCMTLELANHAICTPAGIARDVFVPVSKPFLRIARALIDVHGEEMILGDGDERLTLNMKHDTSSYSYHPQRESVNLINIFNVLSEDFLEVLFSNQPSGDPTFSPHQELTSPKVNHDIHDSEGCNEIHLHFDDNPLSGSTTYLANSLLEEFTDELALITYPPDYDDNLQFDIMPDLKEIEFLLYQGKDSSLKDSIDQTDLANLDDNFVDPTPEMFTDEHAPDYSSPSIFDVYYDDFLEVESNADNVYDDPFDSKGEKIKESKLLIDELDLPCDFLPYFEYDSFNSQDFFRIDALPSTNNEEKVFNPGILIHEKPVKIITRVAQDKKLARSNASLVFEDFDPPFYEPFFFKDVPKSKMILPFSSENEEKVFKPGIYTSKKGCERPQSGHLRRNPGYPKETKAIADVQSPDVKGNTKPMWKAGYIEEIHIPVCRKVVTLLRNPKGRNKGKQGRISLDGKCGKGVPGNEKGHSRASIANHPGKEETLTLNEAERNYAPLENLALSLLHMSKRLRRYFEAHLIKVITDQPLKQILNKAQASGKLAKYSVKLRAYNISYEPINAIKGQVLANFLSEAPVGTPTEEFFRLPAESPNTDEVERWTLFTDGASNSKGSGAGLVLISPSGVEFMYALRLNFTSTNNEAEYEALLAGLHMARKMKVQNIDVKVDSKLVASQINGSYADILNKLATHAFDHLTKKVLVEVLAERSTDQREVGAVVEEEEDNWMTPILPCLAEGVWPEDKDQIRALRIKINQYVLEEGMLFKKGYLVPMLRCVGPLQANYVIREIHMGSYEMHIGARSVVAKAIRQGYYWPTMHRDTRNVTHKYDSCQVHAPVPRRPKTLKFVIVAIDYFTKWIEAKPLAKISRKDVKKFVWDNIMCRFGLPYVIVTNNGTQFVNDPFKGWCESLNIKQMNTTVAHP</sequence>
<keyword evidence="3" id="KW-0548">Nucleotidyltransferase</keyword>
<protein>
    <recommendedName>
        <fullName evidence="1">RNA-directed DNA polymerase</fullName>
        <ecNumber evidence="1">2.7.7.49</ecNumber>
    </recommendedName>
</protein>
<dbReference type="GO" id="GO:0003676">
    <property type="term" value="F:nucleic acid binding"/>
    <property type="evidence" value="ECO:0007669"/>
    <property type="project" value="InterPro"/>
</dbReference>
<dbReference type="InterPro" id="IPR043128">
    <property type="entry name" value="Rev_trsase/Diguanyl_cyclase"/>
</dbReference>
<dbReference type="InterPro" id="IPR012337">
    <property type="entry name" value="RNaseH-like_sf"/>
</dbReference>
<dbReference type="PANTHER" id="PTHR48475:SF2">
    <property type="entry name" value="RIBONUCLEASE H"/>
    <property type="match status" value="1"/>
</dbReference>
<feature type="region of interest" description="Disordered" evidence="9">
    <location>
        <begin position="344"/>
        <end position="392"/>
    </location>
</feature>
<dbReference type="SUPFAM" id="SSF53098">
    <property type="entry name" value="Ribonuclease H-like"/>
    <property type="match status" value="2"/>
</dbReference>
<evidence type="ECO:0000259" key="10">
    <source>
        <dbReference type="PROSITE" id="PS50994"/>
    </source>
</evidence>
<evidence type="ECO:0000256" key="9">
    <source>
        <dbReference type="SAM" id="MobiDB-lite"/>
    </source>
</evidence>
<evidence type="ECO:0000256" key="6">
    <source>
        <dbReference type="ARBA" id="ARBA00022801"/>
    </source>
</evidence>
<dbReference type="InterPro" id="IPR041588">
    <property type="entry name" value="Integrase_H2C2"/>
</dbReference>
<dbReference type="InterPro" id="IPR001584">
    <property type="entry name" value="Integrase_cat-core"/>
</dbReference>
<keyword evidence="4" id="KW-0540">Nuclease</keyword>
<comment type="caution">
    <text evidence="11">The sequence shown here is derived from an EMBL/GenBank/DDBJ whole genome shotgun (WGS) entry which is preliminary data.</text>
</comment>
<dbReference type="SUPFAM" id="SSF56672">
    <property type="entry name" value="DNA/RNA polymerases"/>
    <property type="match status" value="1"/>
</dbReference>
<dbReference type="InterPro" id="IPR043502">
    <property type="entry name" value="DNA/RNA_pol_sf"/>
</dbReference>
<feature type="compositionally biased region" description="Polar residues" evidence="9">
    <location>
        <begin position="279"/>
        <end position="289"/>
    </location>
</feature>
<accession>A0A6L2NZ36</accession>
<evidence type="ECO:0000256" key="1">
    <source>
        <dbReference type="ARBA" id="ARBA00012493"/>
    </source>
</evidence>
<feature type="region of interest" description="Disordered" evidence="9">
    <location>
        <begin position="688"/>
        <end position="712"/>
    </location>
</feature>
<dbReference type="PANTHER" id="PTHR48475">
    <property type="entry name" value="RIBONUCLEASE H"/>
    <property type="match status" value="1"/>
</dbReference>